<proteinExistence type="predicted"/>
<keyword evidence="2" id="KW-0812">Transmembrane</keyword>
<feature type="compositionally biased region" description="Low complexity" evidence="1">
    <location>
        <begin position="286"/>
        <end position="297"/>
    </location>
</feature>
<keyword evidence="4" id="KW-1185">Reference proteome</keyword>
<gene>
    <name evidence="3" type="ORF">GGX14DRAFT_578777</name>
</gene>
<sequence>MSNSTSYAPPGESASDLWAEKTVINGDTLAGVTYGILFTLASQTLHLFINSPKSKRSWGLIAYVLATLSLATIAFGSIARVNQLTFVDDRNFPGGPNAFNTAFYSSPINMACLISYVIMGWMGDALMLWRFTLIYGYNYWLSLFPGLMYLGSIVTSIILLVAITQSSEAFWSTRSMEFAIAYWSLSISLNIILALAIAGRIWFVRRRIHKLLGPQHSSSYVSIAAMVIESAALNALWDLVFIICYARNTPFQNILVGHCPLYRVAQGRAWSAKTAEETALEFNRGVSSSVTTSGPTTQHSGGQSARSFKLEHGLKISDVTDNNGSTQ</sequence>
<keyword evidence="2" id="KW-1133">Transmembrane helix</keyword>
<name>A0AAD6UNS2_9AGAR</name>
<feature type="transmembrane region" description="Helical" evidence="2">
    <location>
        <begin position="101"/>
        <end position="119"/>
    </location>
</feature>
<evidence type="ECO:0000313" key="3">
    <source>
        <dbReference type="EMBL" id="KAJ7191612.1"/>
    </source>
</evidence>
<comment type="caution">
    <text evidence="3">The sequence shown here is derived from an EMBL/GenBank/DDBJ whole genome shotgun (WGS) entry which is preliminary data.</text>
</comment>
<feature type="transmembrane region" description="Helical" evidence="2">
    <location>
        <begin position="183"/>
        <end position="203"/>
    </location>
</feature>
<dbReference type="EMBL" id="JARJCW010000130">
    <property type="protein sequence ID" value="KAJ7191612.1"/>
    <property type="molecule type" value="Genomic_DNA"/>
</dbReference>
<accession>A0AAD6UNS2</accession>
<keyword evidence="2" id="KW-0472">Membrane</keyword>
<dbReference type="AlphaFoldDB" id="A0AAD6UNS2"/>
<feature type="region of interest" description="Disordered" evidence="1">
    <location>
        <begin position="286"/>
        <end position="305"/>
    </location>
</feature>
<evidence type="ECO:0000313" key="4">
    <source>
        <dbReference type="Proteomes" id="UP001219525"/>
    </source>
</evidence>
<organism evidence="3 4">
    <name type="scientific">Mycena pura</name>
    <dbReference type="NCBI Taxonomy" id="153505"/>
    <lineage>
        <taxon>Eukaryota</taxon>
        <taxon>Fungi</taxon>
        <taxon>Dikarya</taxon>
        <taxon>Basidiomycota</taxon>
        <taxon>Agaricomycotina</taxon>
        <taxon>Agaricomycetes</taxon>
        <taxon>Agaricomycetidae</taxon>
        <taxon>Agaricales</taxon>
        <taxon>Marasmiineae</taxon>
        <taxon>Mycenaceae</taxon>
        <taxon>Mycena</taxon>
    </lineage>
</organism>
<dbReference type="Proteomes" id="UP001219525">
    <property type="component" value="Unassembled WGS sequence"/>
</dbReference>
<feature type="transmembrane region" description="Helical" evidence="2">
    <location>
        <begin position="28"/>
        <end position="48"/>
    </location>
</feature>
<evidence type="ECO:0000256" key="2">
    <source>
        <dbReference type="SAM" id="Phobius"/>
    </source>
</evidence>
<evidence type="ECO:0000256" key="1">
    <source>
        <dbReference type="SAM" id="MobiDB-lite"/>
    </source>
</evidence>
<reference evidence="3" key="1">
    <citation type="submission" date="2023-03" db="EMBL/GenBank/DDBJ databases">
        <title>Massive genome expansion in bonnet fungi (Mycena s.s.) driven by repeated elements and novel gene families across ecological guilds.</title>
        <authorList>
            <consortium name="Lawrence Berkeley National Laboratory"/>
            <person name="Harder C.B."/>
            <person name="Miyauchi S."/>
            <person name="Viragh M."/>
            <person name="Kuo A."/>
            <person name="Thoen E."/>
            <person name="Andreopoulos B."/>
            <person name="Lu D."/>
            <person name="Skrede I."/>
            <person name="Drula E."/>
            <person name="Henrissat B."/>
            <person name="Morin E."/>
            <person name="Kohler A."/>
            <person name="Barry K."/>
            <person name="LaButti K."/>
            <person name="Morin E."/>
            <person name="Salamov A."/>
            <person name="Lipzen A."/>
            <person name="Mereny Z."/>
            <person name="Hegedus B."/>
            <person name="Baldrian P."/>
            <person name="Stursova M."/>
            <person name="Weitz H."/>
            <person name="Taylor A."/>
            <person name="Grigoriev I.V."/>
            <person name="Nagy L.G."/>
            <person name="Martin F."/>
            <person name="Kauserud H."/>
        </authorList>
    </citation>
    <scope>NUCLEOTIDE SEQUENCE</scope>
    <source>
        <strain evidence="3">9144</strain>
    </source>
</reference>
<feature type="transmembrane region" description="Helical" evidence="2">
    <location>
        <begin position="60"/>
        <end position="81"/>
    </location>
</feature>
<feature type="transmembrane region" description="Helical" evidence="2">
    <location>
        <begin position="139"/>
        <end position="163"/>
    </location>
</feature>
<protein>
    <submittedName>
        <fullName evidence="3">Uncharacterized protein</fullName>
    </submittedName>
</protein>